<dbReference type="OrthoDB" id="10252502at2759"/>
<feature type="transmembrane region" description="Helical" evidence="12">
    <location>
        <begin position="20"/>
        <end position="39"/>
    </location>
</feature>
<dbReference type="UniPathway" id="UPA00196"/>
<dbReference type="AlphaFoldDB" id="A0A2I2F3B0"/>
<feature type="transmembrane region" description="Helical" evidence="12">
    <location>
        <begin position="338"/>
        <end position="358"/>
    </location>
</feature>
<accession>A0A2I2F3B0</accession>
<dbReference type="PANTHER" id="PTHR12468:SF2">
    <property type="entry name" value="GPI MANNOSYLTRANSFERASE 2"/>
    <property type="match status" value="1"/>
</dbReference>
<evidence type="ECO:0000256" key="7">
    <source>
        <dbReference type="ARBA" id="ARBA00022679"/>
    </source>
</evidence>
<evidence type="ECO:0000256" key="10">
    <source>
        <dbReference type="ARBA" id="ARBA00022989"/>
    </source>
</evidence>
<evidence type="ECO:0000256" key="11">
    <source>
        <dbReference type="ARBA" id="ARBA00023136"/>
    </source>
</evidence>
<feature type="transmembrane region" description="Helical" evidence="12">
    <location>
        <begin position="432"/>
        <end position="455"/>
    </location>
</feature>
<comment type="subcellular location">
    <subcellularLocation>
        <location evidence="1 12">Endoplasmic reticulum membrane</location>
        <topology evidence="1 12">Multi-pass membrane protein</topology>
    </subcellularLocation>
</comment>
<evidence type="ECO:0000256" key="8">
    <source>
        <dbReference type="ARBA" id="ARBA00022692"/>
    </source>
</evidence>
<feature type="transmembrane region" description="Helical" evidence="12">
    <location>
        <begin position="166"/>
        <end position="186"/>
    </location>
</feature>
<dbReference type="GO" id="GO:0005789">
    <property type="term" value="C:endoplasmic reticulum membrane"/>
    <property type="evidence" value="ECO:0007669"/>
    <property type="project" value="UniProtKB-SubCell"/>
</dbReference>
<gene>
    <name evidence="13" type="ORF">BDW47DRAFT_110968</name>
</gene>
<evidence type="ECO:0000256" key="2">
    <source>
        <dbReference type="ARBA" id="ARBA00004687"/>
    </source>
</evidence>
<evidence type="ECO:0000256" key="4">
    <source>
        <dbReference type="ARBA" id="ARBA00013795"/>
    </source>
</evidence>
<dbReference type="GeneID" id="36521003"/>
<dbReference type="GO" id="GO:0004376">
    <property type="term" value="F:GPI mannosyltransferase activity"/>
    <property type="evidence" value="ECO:0007669"/>
    <property type="project" value="InterPro"/>
</dbReference>
<sequence>MANEATSPGSPRLLHLSHPIRSLTIAFGLWKALIFLVVIGCPGPGYDTSTGLLPYLNSGAGDVISRDIKHAPILALLKFTRWDSIYFVHIAERGYVFEQEWAFGYGYTRILAFLASYFHPSDGVGEAAVITAVGIAVSHIAHYLSVLALYRLSVNVFGQHSRARELLCFLAAVLHIISPAGAFLSAPYGESLFAMLNIGGFYLYSSAFLDARARKGASSHAKLLLAAGLFAVASTVRSNGVLGGILFAYDALVYAWAIVSRGPSREACLHLAVTIVGGCIVGLGFVLPQAIAYLSYCTTEETLRPWCQRLIPSIYGWVQEQYWDVGFLRYWTLSNLPLFLLALPMLILLCWSSVWACKGGISFGSPASAATHPSTMTSLLTRLALPQGILAALAFTSYHVQIVNRISSGYSLWYWYIAYQILSGFENKHSRALPVAVTSMVMYGLVQATLFGSFLPPA</sequence>
<evidence type="ECO:0000256" key="1">
    <source>
        <dbReference type="ARBA" id="ARBA00004477"/>
    </source>
</evidence>
<dbReference type="GO" id="GO:0000009">
    <property type="term" value="F:alpha-1,6-mannosyltransferase activity"/>
    <property type="evidence" value="ECO:0007669"/>
    <property type="project" value="InterPro"/>
</dbReference>
<proteinExistence type="inferred from homology"/>
<dbReference type="GO" id="GO:0031501">
    <property type="term" value="C:mannosyltransferase complex"/>
    <property type="evidence" value="ECO:0007669"/>
    <property type="project" value="TreeGrafter"/>
</dbReference>
<evidence type="ECO:0000256" key="12">
    <source>
        <dbReference type="RuleBase" id="RU363112"/>
    </source>
</evidence>
<dbReference type="STRING" id="41067.A0A2I2F3B0"/>
<keyword evidence="5 12" id="KW-0337">GPI-anchor biosynthesis</keyword>
<evidence type="ECO:0000256" key="9">
    <source>
        <dbReference type="ARBA" id="ARBA00022824"/>
    </source>
</evidence>
<keyword evidence="9 12" id="KW-0256">Endoplasmic reticulum</keyword>
<dbReference type="EC" id="2.4.1.-" evidence="12"/>
<feature type="transmembrane region" description="Helical" evidence="12">
    <location>
        <begin position="192"/>
        <end position="209"/>
    </location>
</feature>
<keyword evidence="6 12" id="KW-0328">Glycosyltransferase</keyword>
<keyword evidence="11 12" id="KW-0472">Membrane</keyword>
<reference evidence="13 14" key="1">
    <citation type="submission" date="2017-12" db="EMBL/GenBank/DDBJ databases">
        <authorList>
            <consortium name="DOE Joint Genome Institute"/>
            <person name="Haridas S."/>
            <person name="Kjaerbolling I."/>
            <person name="Vesth T.C."/>
            <person name="Frisvad J.C."/>
            <person name="Nybo J.L."/>
            <person name="Theobald S."/>
            <person name="Kuo A."/>
            <person name="Bowyer P."/>
            <person name="Matsuda Y."/>
            <person name="Mondo S."/>
            <person name="Lyhne E.K."/>
            <person name="Kogle M.E."/>
            <person name="Clum A."/>
            <person name="Lipzen A."/>
            <person name="Salamov A."/>
            <person name="Ngan C.Y."/>
            <person name="Daum C."/>
            <person name="Chiniquy J."/>
            <person name="Barry K."/>
            <person name="LaButti K."/>
            <person name="Simmons B.A."/>
            <person name="Magnuson J.K."/>
            <person name="Mortensen U.H."/>
            <person name="Larsen T.O."/>
            <person name="Grigoriev I.V."/>
            <person name="Baker S.E."/>
            <person name="Andersen M.R."/>
            <person name="Nordberg H.P."/>
            <person name="Cantor M.N."/>
            <person name="Hua S.X."/>
        </authorList>
    </citation>
    <scope>NUCLEOTIDE SEQUENCE [LARGE SCALE GENOMIC DNA]</scope>
    <source>
        <strain evidence="13 14">CBS 102.13</strain>
    </source>
</reference>
<keyword evidence="14" id="KW-1185">Reference proteome</keyword>
<dbReference type="InterPro" id="IPR007315">
    <property type="entry name" value="PIG-V/Gpi18"/>
</dbReference>
<organism evidence="13 14">
    <name type="scientific">Aspergillus candidus</name>
    <dbReference type="NCBI Taxonomy" id="41067"/>
    <lineage>
        <taxon>Eukaryota</taxon>
        <taxon>Fungi</taxon>
        <taxon>Dikarya</taxon>
        <taxon>Ascomycota</taxon>
        <taxon>Pezizomycotina</taxon>
        <taxon>Eurotiomycetes</taxon>
        <taxon>Eurotiomycetidae</taxon>
        <taxon>Eurotiales</taxon>
        <taxon>Aspergillaceae</taxon>
        <taxon>Aspergillus</taxon>
        <taxon>Aspergillus subgen. Circumdati</taxon>
    </lineage>
</organism>
<evidence type="ECO:0000256" key="5">
    <source>
        <dbReference type="ARBA" id="ARBA00022502"/>
    </source>
</evidence>
<keyword evidence="10 12" id="KW-1133">Transmembrane helix</keyword>
<evidence type="ECO:0000256" key="6">
    <source>
        <dbReference type="ARBA" id="ARBA00022676"/>
    </source>
</evidence>
<evidence type="ECO:0000256" key="3">
    <source>
        <dbReference type="ARBA" id="ARBA00008698"/>
    </source>
</evidence>
<feature type="transmembrane region" description="Helical" evidence="12">
    <location>
        <begin position="127"/>
        <end position="154"/>
    </location>
</feature>
<dbReference type="PANTHER" id="PTHR12468">
    <property type="entry name" value="GPI MANNOSYLTRANSFERASE 2"/>
    <property type="match status" value="1"/>
</dbReference>
<keyword evidence="8 12" id="KW-0812">Transmembrane</keyword>
<feature type="transmembrane region" description="Helical" evidence="12">
    <location>
        <begin position="271"/>
        <end position="296"/>
    </location>
</feature>
<dbReference type="RefSeq" id="XP_024669126.1">
    <property type="nucleotide sequence ID" value="XM_024813843.1"/>
</dbReference>
<protein>
    <recommendedName>
        <fullName evidence="4 12">GPI mannosyltransferase 2</fullName>
        <ecNumber evidence="12">2.4.1.-</ecNumber>
    </recommendedName>
</protein>
<comment type="similarity">
    <text evidence="3 12">Belongs to the PIGV family.</text>
</comment>
<dbReference type="Pfam" id="PF04188">
    <property type="entry name" value="Mannosyl_trans2"/>
    <property type="match status" value="1"/>
</dbReference>
<evidence type="ECO:0000313" key="14">
    <source>
        <dbReference type="Proteomes" id="UP000234585"/>
    </source>
</evidence>
<dbReference type="EMBL" id="KZ559167">
    <property type="protein sequence ID" value="PLB35114.1"/>
    <property type="molecule type" value="Genomic_DNA"/>
</dbReference>
<dbReference type="Proteomes" id="UP000234585">
    <property type="component" value="Unassembled WGS sequence"/>
</dbReference>
<comment type="pathway">
    <text evidence="2 12">Glycolipid biosynthesis; glycosylphosphatidylinositol-anchor biosynthesis.</text>
</comment>
<evidence type="ECO:0000313" key="13">
    <source>
        <dbReference type="EMBL" id="PLB35114.1"/>
    </source>
</evidence>
<keyword evidence="7 12" id="KW-0808">Transferase</keyword>
<name>A0A2I2F3B0_ASPCN</name>
<feature type="transmembrane region" description="Helical" evidence="12">
    <location>
        <begin position="221"/>
        <end position="236"/>
    </location>
</feature>
<feature type="transmembrane region" description="Helical" evidence="12">
    <location>
        <begin position="242"/>
        <end position="259"/>
    </location>
</feature>
<dbReference type="GO" id="GO:0006506">
    <property type="term" value="P:GPI anchor biosynthetic process"/>
    <property type="evidence" value="ECO:0007669"/>
    <property type="project" value="UniProtKB-UniPathway"/>
</dbReference>
<comment type="function">
    <text evidence="12">Mannosyltransferase involved in glycosylphosphatidylinositol-anchor biosynthesis.</text>
</comment>